<evidence type="ECO:0000256" key="1">
    <source>
        <dbReference type="SAM" id="MobiDB-lite"/>
    </source>
</evidence>
<dbReference type="EMBL" id="BAABBQ010000001">
    <property type="protein sequence ID" value="GAA4019341.1"/>
    <property type="molecule type" value="Genomic_DNA"/>
</dbReference>
<feature type="compositionally biased region" description="Polar residues" evidence="1">
    <location>
        <begin position="94"/>
        <end position="105"/>
    </location>
</feature>
<sequence>MNEARAAIVARNFGEAVLRASEAVDADPHDPAAHYELARAEALQGNEGRALQALRTAVDKGLADPSRALADPAFDQLQGNPEFAALEERASPMRQATRSAQSQRPEQPDEPAVEIRENGGREVIRAGDVVIDTDL</sequence>
<reference evidence="3" key="1">
    <citation type="journal article" date="2019" name="Int. J. Syst. Evol. Microbiol.">
        <title>The Global Catalogue of Microorganisms (GCM) 10K type strain sequencing project: providing services to taxonomists for standard genome sequencing and annotation.</title>
        <authorList>
            <consortium name="The Broad Institute Genomics Platform"/>
            <consortium name="The Broad Institute Genome Sequencing Center for Infectious Disease"/>
            <person name="Wu L."/>
            <person name="Ma J."/>
        </authorList>
    </citation>
    <scope>NUCLEOTIDE SEQUENCE [LARGE SCALE GENOMIC DNA]</scope>
    <source>
        <strain evidence="3">JCM 17563</strain>
    </source>
</reference>
<organism evidence="2 3">
    <name type="scientific">Sphingomonas swuensis</name>
    <dbReference type="NCBI Taxonomy" id="977800"/>
    <lineage>
        <taxon>Bacteria</taxon>
        <taxon>Pseudomonadati</taxon>
        <taxon>Pseudomonadota</taxon>
        <taxon>Alphaproteobacteria</taxon>
        <taxon>Sphingomonadales</taxon>
        <taxon>Sphingomonadaceae</taxon>
        <taxon>Sphingomonas</taxon>
    </lineage>
</organism>
<evidence type="ECO:0008006" key="4">
    <source>
        <dbReference type="Google" id="ProtNLM"/>
    </source>
</evidence>
<protein>
    <recommendedName>
        <fullName evidence="4">Tetratricopeptide repeat protein</fullName>
    </recommendedName>
</protein>
<dbReference type="Gene3D" id="1.25.40.10">
    <property type="entry name" value="Tetratricopeptide repeat domain"/>
    <property type="match status" value="1"/>
</dbReference>
<comment type="caution">
    <text evidence="2">The sequence shown here is derived from an EMBL/GenBank/DDBJ whole genome shotgun (WGS) entry which is preliminary data.</text>
</comment>
<dbReference type="RefSeq" id="WP_344707170.1">
    <property type="nucleotide sequence ID" value="NZ_BAABBQ010000001.1"/>
</dbReference>
<feature type="region of interest" description="Disordered" evidence="1">
    <location>
        <begin position="82"/>
        <end position="135"/>
    </location>
</feature>
<dbReference type="SUPFAM" id="SSF48452">
    <property type="entry name" value="TPR-like"/>
    <property type="match status" value="1"/>
</dbReference>
<proteinExistence type="predicted"/>
<accession>A0ABP7T0V6</accession>
<dbReference type="NCBIfam" id="NF047558">
    <property type="entry name" value="TPR_END_plus"/>
    <property type="match status" value="1"/>
</dbReference>
<feature type="compositionally biased region" description="Basic and acidic residues" evidence="1">
    <location>
        <begin position="113"/>
        <end position="125"/>
    </location>
</feature>
<name>A0ABP7T0V6_9SPHN</name>
<evidence type="ECO:0000313" key="2">
    <source>
        <dbReference type="EMBL" id="GAA4019341.1"/>
    </source>
</evidence>
<keyword evidence="3" id="KW-1185">Reference proteome</keyword>
<gene>
    <name evidence="2" type="ORF">GCM10022280_18950</name>
</gene>
<dbReference type="InterPro" id="IPR011990">
    <property type="entry name" value="TPR-like_helical_dom_sf"/>
</dbReference>
<evidence type="ECO:0000313" key="3">
    <source>
        <dbReference type="Proteomes" id="UP001500235"/>
    </source>
</evidence>
<dbReference type="Proteomes" id="UP001500235">
    <property type="component" value="Unassembled WGS sequence"/>
</dbReference>